<protein>
    <submittedName>
        <fullName evidence="4">Glutamine-rich protein 2</fullName>
    </submittedName>
</protein>
<keyword evidence="5" id="KW-1185">Reference proteome</keyword>
<dbReference type="AlphaFoldDB" id="A0AA35SAZ7"/>
<feature type="coiled-coil region" evidence="1">
    <location>
        <begin position="566"/>
        <end position="622"/>
    </location>
</feature>
<dbReference type="PANTHER" id="PTHR47080:SF2">
    <property type="entry name" value="GLUTAMINE-RICH PROTEIN 2"/>
    <property type="match status" value="1"/>
</dbReference>
<sequence length="821" mass="88886">MSGATAELVRLIDLSLGNQPSGAVNFNYLHTLMHAIVGRLGSIEHAYLADGAVDGLILPATGEIAGGGAGTAGGGVDASAGGGRAGERTTTAAGVGGREMKTGEPSGTEGKEGAVTSGTSQEPGKAEEAVDGTGEVTRKEPSLPPPGTGGDDLSESRIPSSGRASRAGQHSSSDFYQRQKSTFVTAANDLGALERKLQELESRLNAMDTLPELLERKSSDMGATPIKDRWNFTNLTKRLSAAEDGLEQNSTLVDDLLGEVQNIKSAVTGCENSLSQLGDKLSGEIAGIMEQLKALDDLKMAAAKDSMGEAAAAMLSELQSKIDSLQSELNNVKGAVDSLDLSPFATRAEVEEQSQQSSELGGRMESVEGDMGRLTEQIEQLKTTKLNIADMASLMPTGDSEEMAALLPRLMELQSRLDQVEGELGKATALPPDVMDQISAMQKAIDKLTADLASLSSQIGGSSEERARLEELGSEVAQMRERMAEVDRAVGALTDAVSTLRDSAAPADEESDVKYADLDSVTALQELVTQQQQDQERLIGTVAHVSNEVEINKEHIKALYSSADELRATKADREQLEVEVREKADRAALEGKASREWVDSTFERLDQKIREARDQMMGQEEALRSAVHRLDEDVDTKLDKGELEPLKDYFDKKFARVKTAPAEREEALVEDAAGFRKPLRFRCISCDRPLGLKQAEAIPALPSVGTMPGTRSFRPYTTYELELIRRHQRMGLPVFGPMMQFSRGPRSAGGAHTLTHSRRRVRVAPLSSAYSPEPYTNPPSRVRSAGVRVHMCIYCEWYCGSFLWTLKGGIWRWYKREGRPR</sequence>
<feature type="region of interest" description="Disordered" evidence="2">
    <location>
        <begin position="71"/>
        <end position="176"/>
    </location>
</feature>
<proteinExistence type="predicted"/>
<feature type="compositionally biased region" description="Gly residues" evidence="2">
    <location>
        <begin position="71"/>
        <end position="84"/>
    </location>
</feature>
<keyword evidence="1" id="KW-0175">Coiled coil</keyword>
<dbReference type="Gene3D" id="1.10.287.1490">
    <property type="match status" value="2"/>
</dbReference>
<feature type="coiled-coil region" evidence="1">
    <location>
        <begin position="183"/>
        <end position="210"/>
    </location>
</feature>
<accession>A0AA35SAZ7</accession>
<evidence type="ECO:0000256" key="2">
    <source>
        <dbReference type="SAM" id="MobiDB-lite"/>
    </source>
</evidence>
<evidence type="ECO:0000313" key="4">
    <source>
        <dbReference type="EMBL" id="CAI8025792.1"/>
    </source>
</evidence>
<dbReference type="Proteomes" id="UP001174909">
    <property type="component" value="Unassembled WGS sequence"/>
</dbReference>
<evidence type="ECO:0000259" key="3">
    <source>
        <dbReference type="Pfam" id="PF16043"/>
    </source>
</evidence>
<dbReference type="Pfam" id="PF16043">
    <property type="entry name" value="DUF4795"/>
    <property type="match status" value="1"/>
</dbReference>
<organism evidence="4 5">
    <name type="scientific">Geodia barretti</name>
    <name type="common">Barrett's horny sponge</name>
    <dbReference type="NCBI Taxonomy" id="519541"/>
    <lineage>
        <taxon>Eukaryota</taxon>
        <taxon>Metazoa</taxon>
        <taxon>Porifera</taxon>
        <taxon>Demospongiae</taxon>
        <taxon>Heteroscleromorpha</taxon>
        <taxon>Tetractinellida</taxon>
        <taxon>Astrophorina</taxon>
        <taxon>Geodiidae</taxon>
        <taxon>Geodia</taxon>
    </lineage>
</organism>
<feature type="coiled-coil region" evidence="1">
    <location>
        <begin position="308"/>
        <end position="335"/>
    </location>
</feature>
<dbReference type="PANTHER" id="PTHR47080">
    <property type="entry name" value="CHROMOSOME 16 OPEN READING FRAME 96"/>
    <property type="match status" value="1"/>
</dbReference>
<name>A0AA35SAZ7_GEOBA</name>
<dbReference type="InterPro" id="IPR032013">
    <property type="entry name" value="DUF4795"/>
</dbReference>
<comment type="caution">
    <text evidence="4">The sequence shown here is derived from an EMBL/GenBank/DDBJ whole genome shotgun (WGS) entry which is preliminary data.</text>
</comment>
<reference evidence="4" key="1">
    <citation type="submission" date="2023-03" db="EMBL/GenBank/DDBJ databases">
        <authorList>
            <person name="Steffen K."/>
            <person name="Cardenas P."/>
        </authorList>
    </citation>
    <scope>NUCLEOTIDE SEQUENCE</scope>
</reference>
<feature type="compositionally biased region" description="Polar residues" evidence="2">
    <location>
        <begin position="157"/>
        <end position="176"/>
    </location>
</feature>
<dbReference type="EMBL" id="CASHTH010002181">
    <property type="protein sequence ID" value="CAI8025792.1"/>
    <property type="molecule type" value="Genomic_DNA"/>
</dbReference>
<gene>
    <name evidence="4" type="ORF">GBAR_LOCUS14873</name>
</gene>
<feature type="domain" description="DUF4795" evidence="3">
    <location>
        <begin position="518"/>
        <end position="716"/>
    </location>
</feature>
<evidence type="ECO:0000256" key="1">
    <source>
        <dbReference type="SAM" id="Coils"/>
    </source>
</evidence>
<evidence type="ECO:0000313" key="5">
    <source>
        <dbReference type="Proteomes" id="UP001174909"/>
    </source>
</evidence>
<feature type="coiled-coil region" evidence="1">
    <location>
        <begin position="410"/>
        <end position="489"/>
    </location>
</feature>